<organism evidence="2 3">
    <name type="scientific">Desulfatibacillum alkenivorans DSM 16219</name>
    <dbReference type="NCBI Taxonomy" id="1121393"/>
    <lineage>
        <taxon>Bacteria</taxon>
        <taxon>Pseudomonadati</taxon>
        <taxon>Thermodesulfobacteriota</taxon>
        <taxon>Desulfobacteria</taxon>
        <taxon>Desulfobacterales</taxon>
        <taxon>Desulfatibacillaceae</taxon>
        <taxon>Desulfatibacillum</taxon>
    </lineage>
</organism>
<feature type="transmembrane region" description="Helical" evidence="1">
    <location>
        <begin position="48"/>
        <end position="66"/>
    </location>
</feature>
<gene>
    <name evidence="2" type="ORF">SAMN02745216_04995</name>
</gene>
<name>A0A1M6ZLG2_9BACT</name>
<dbReference type="Proteomes" id="UP000183994">
    <property type="component" value="Unassembled WGS sequence"/>
</dbReference>
<keyword evidence="3" id="KW-1185">Reference proteome</keyword>
<dbReference type="RefSeq" id="WP_073478969.1">
    <property type="nucleotide sequence ID" value="NZ_FQZU01000059.1"/>
</dbReference>
<sequence length="136" mass="14934">MKRRPLSITIIAWTLIVIGLNIAFLTVLVMPTAPGLKEYTLANLPPELFYILAFASAGISLFSGMFMLGGANWTRYMCLAYGAVFLGWSFFSLPGNGLLLPVTGVFAIILFFLFKPGARDFFVPRGMTATQDHGIF</sequence>
<dbReference type="AlphaFoldDB" id="A0A1M6ZLG2"/>
<evidence type="ECO:0000313" key="3">
    <source>
        <dbReference type="Proteomes" id="UP000183994"/>
    </source>
</evidence>
<keyword evidence="1" id="KW-0812">Transmembrane</keyword>
<keyword evidence="1" id="KW-1133">Transmembrane helix</keyword>
<dbReference type="EMBL" id="FQZU01000059">
    <property type="protein sequence ID" value="SHL31287.1"/>
    <property type="molecule type" value="Genomic_DNA"/>
</dbReference>
<reference evidence="3" key="1">
    <citation type="submission" date="2016-11" db="EMBL/GenBank/DDBJ databases">
        <authorList>
            <person name="Varghese N."/>
            <person name="Submissions S."/>
        </authorList>
    </citation>
    <scope>NUCLEOTIDE SEQUENCE [LARGE SCALE GENOMIC DNA]</scope>
    <source>
        <strain evidence="3">DSM 16219</strain>
    </source>
</reference>
<feature type="transmembrane region" description="Helical" evidence="1">
    <location>
        <begin position="7"/>
        <end position="28"/>
    </location>
</feature>
<protein>
    <recommendedName>
        <fullName evidence="4">DoxX-like family protein</fullName>
    </recommendedName>
</protein>
<evidence type="ECO:0000313" key="2">
    <source>
        <dbReference type="EMBL" id="SHL31287.1"/>
    </source>
</evidence>
<keyword evidence="1" id="KW-0472">Membrane</keyword>
<accession>A0A1M6ZLG2</accession>
<evidence type="ECO:0000256" key="1">
    <source>
        <dbReference type="SAM" id="Phobius"/>
    </source>
</evidence>
<proteinExistence type="predicted"/>
<evidence type="ECO:0008006" key="4">
    <source>
        <dbReference type="Google" id="ProtNLM"/>
    </source>
</evidence>
<feature type="transmembrane region" description="Helical" evidence="1">
    <location>
        <begin position="97"/>
        <end position="114"/>
    </location>
</feature>
<dbReference type="OrthoDB" id="8703156at2"/>